<proteinExistence type="predicted"/>
<evidence type="ECO:0000313" key="1">
    <source>
        <dbReference type="EMBL" id="GME86094.1"/>
    </source>
</evidence>
<protein>
    <submittedName>
        <fullName evidence="1">Unnamed protein product</fullName>
    </submittedName>
</protein>
<sequence>MTGYFANMHQVTSIEAIVSDVSSSAPAAISTSILESASSLQAEPLSSTTAQASSSSLNDLLAQAATEVISAPSVSPSKGSLMVTKDSSNAAVSSSVSPSAEYTGLANVSIVSSGSQSSAVHPSSASHSVETSGAASQPVHYIGSPKNIKMKVLVLGLLGSTLLAFGL</sequence>
<reference evidence="1" key="1">
    <citation type="submission" date="2023-04" db="EMBL/GenBank/DDBJ databases">
        <title>Ambrosiozyma monospora NBRC 10751.</title>
        <authorList>
            <person name="Ichikawa N."/>
            <person name="Sato H."/>
            <person name="Tonouchi N."/>
        </authorList>
    </citation>
    <scope>NUCLEOTIDE SEQUENCE</scope>
    <source>
        <strain evidence="1">NBRC 10751</strain>
    </source>
</reference>
<dbReference type="Proteomes" id="UP001165064">
    <property type="component" value="Unassembled WGS sequence"/>
</dbReference>
<dbReference type="EMBL" id="BSXS01006743">
    <property type="protein sequence ID" value="GME86094.1"/>
    <property type="molecule type" value="Genomic_DNA"/>
</dbReference>
<organism evidence="1 2">
    <name type="scientific">Ambrosiozyma monospora</name>
    <name type="common">Yeast</name>
    <name type="synonym">Endomycopsis monosporus</name>
    <dbReference type="NCBI Taxonomy" id="43982"/>
    <lineage>
        <taxon>Eukaryota</taxon>
        <taxon>Fungi</taxon>
        <taxon>Dikarya</taxon>
        <taxon>Ascomycota</taxon>
        <taxon>Saccharomycotina</taxon>
        <taxon>Pichiomycetes</taxon>
        <taxon>Pichiales</taxon>
        <taxon>Pichiaceae</taxon>
        <taxon>Ambrosiozyma</taxon>
    </lineage>
</organism>
<keyword evidence="2" id="KW-1185">Reference proteome</keyword>
<evidence type="ECO:0000313" key="2">
    <source>
        <dbReference type="Proteomes" id="UP001165064"/>
    </source>
</evidence>
<gene>
    <name evidence="1" type="ORF">Amon02_000786200</name>
</gene>
<name>A0ACB5TEX6_AMBMO</name>
<comment type="caution">
    <text evidence="1">The sequence shown here is derived from an EMBL/GenBank/DDBJ whole genome shotgun (WGS) entry which is preliminary data.</text>
</comment>
<accession>A0ACB5TEX6</accession>